<accession>A0ACD4NH90</accession>
<sequence>MTPDPILIAETVVLLLGASAFAGVLAGLFGIGGGAVFVPVLYQTFGLFGVDPDVSMQLAIGSSLAIVVPTSIRSVMSHRAHGAVDFELLRSWIVIVPLGAVAGAAIAAAISSEALRSIFAVIAFVIGVQLLIGKLPFTLGTDLPGRLGRWIAGIFIGMVAALMGIGGGVLNNTFMTLYGRSIHQAVATSAGVGVLVSIPGLVAFVIGGWGHPDLPAWSLGYISLPVILIVAPLATLFTPLGARLAHRLTKRQLQVGFGVYLLTVALRFFISLI</sequence>
<reference evidence="1" key="1">
    <citation type="submission" date="2022-11" db="EMBL/GenBank/DDBJ databases">
        <title>beta-Carotene-producing bacterium, Jeongeuplla avenae sp. nov., alleviates the salt stress of Arabidopsis seedlings.</title>
        <authorList>
            <person name="Jiang L."/>
            <person name="Lee J."/>
        </authorList>
    </citation>
    <scope>NUCLEOTIDE SEQUENCE</scope>
    <source>
        <strain evidence="1">DY_R2A_6</strain>
    </source>
</reference>
<proteinExistence type="predicted"/>
<evidence type="ECO:0000313" key="1">
    <source>
        <dbReference type="EMBL" id="WAJ26174.1"/>
    </source>
</evidence>
<gene>
    <name evidence="1" type="ORF">OXU80_14765</name>
</gene>
<keyword evidence="2" id="KW-1185">Reference proteome</keyword>
<organism evidence="1 2">
    <name type="scientific">Antarcticirhabdus aurantiaca</name>
    <dbReference type="NCBI Taxonomy" id="2606717"/>
    <lineage>
        <taxon>Bacteria</taxon>
        <taxon>Pseudomonadati</taxon>
        <taxon>Pseudomonadota</taxon>
        <taxon>Alphaproteobacteria</taxon>
        <taxon>Hyphomicrobiales</taxon>
        <taxon>Aurantimonadaceae</taxon>
        <taxon>Antarcticirhabdus</taxon>
    </lineage>
</organism>
<name>A0ACD4NH90_9HYPH</name>
<dbReference type="Proteomes" id="UP001163223">
    <property type="component" value="Chromosome"/>
</dbReference>
<evidence type="ECO:0000313" key="2">
    <source>
        <dbReference type="Proteomes" id="UP001163223"/>
    </source>
</evidence>
<protein>
    <submittedName>
        <fullName evidence="1">Sulfite exporter TauE/SafE family protein</fullName>
    </submittedName>
</protein>
<dbReference type="EMBL" id="CP113520">
    <property type="protein sequence ID" value="WAJ26174.1"/>
    <property type="molecule type" value="Genomic_DNA"/>
</dbReference>